<sequence length="472" mass="51496">MVPARHIEPVAVNAIGSADNPLRVAIIGSGPSGFYAAEALLQSEHTTEVDILERLPVPYGLVRYGVAPDHARLKDVANTYAEIARDPRLSFVGNVTFGKDFTLRELADCYHAVILATGAATDRKLGILGEDIQGSHAATSFVGWYNGHPDYRDLVFDFSGDSAIIIGQGNVAIDVCRILAKSPDELRKTDIAAHALDALAESRIREIHLIGRRGPVQSRFTTKELRELGQLSECDPFVDSNDLLLSDACKSELADVREPARVRNFDAFMSFASRQREKPKCCRIHFFLSPREARGDDKLEELVLERTRLVGAAGHQEAVGTGQMLSIKAGLMIRSVGYSGRALEGIPFDDLRGTIPNKDGRAEMASTGTGECPVYVAGWIKRGPTGIIGTNRADSMATVATLLADLPTFRPQQKPGREAFSSLLAQRAMRAVSFQEWEMIDQAEKARGTPLGKPREKFTRIPEMLAASTGRP</sequence>
<feature type="binding site" evidence="8">
    <location>
        <position position="386"/>
    </location>
    <ligand>
        <name>NADP(+)</name>
        <dbReference type="ChEBI" id="CHEBI:58349"/>
    </ligand>
</feature>
<keyword evidence="6" id="KW-0560">Oxidoreductase</keyword>
<keyword evidence="3" id="KW-0285">Flavoprotein</keyword>
<feature type="binding site" evidence="7">
    <location>
        <position position="53"/>
    </location>
    <ligand>
        <name>FAD</name>
        <dbReference type="ChEBI" id="CHEBI:57692"/>
    </ligand>
</feature>
<organism evidence="10 11">
    <name type="scientific">Bradyrhizobium japonicum</name>
    <dbReference type="NCBI Taxonomy" id="375"/>
    <lineage>
        <taxon>Bacteria</taxon>
        <taxon>Pseudomonadati</taxon>
        <taxon>Pseudomonadota</taxon>
        <taxon>Alphaproteobacteria</taxon>
        <taxon>Hyphomicrobiales</taxon>
        <taxon>Nitrobacteraceae</taxon>
        <taxon>Bradyrhizobium</taxon>
    </lineage>
</organism>
<dbReference type="InterPro" id="IPR055275">
    <property type="entry name" value="Ferredox_Rdtase"/>
</dbReference>
<evidence type="ECO:0000256" key="8">
    <source>
        <dbReference type="PIRSR" id="PIRSR000362-2"/>
    </source>
</evidence>
<name>A0A1Y2JH28_BRAJP</name>
<dbReference type="PANTHER" id="PTHR48467:SF1">
    <property type="entry name" value="GLUTAMATE SYNTHASE 1 [NADH], CHLOROPLASTIC-LIKE"/>
    <property type="match status" value="1"/>
</dbReference>
<evidence type="ECO:0000313" key="10">
    <source>
        <dbReference type="EMBL" id="OSJ26603.1"/>
    </source>
</evidence>
<dbReference type="Pfam" id="PF07992">
    <property type="entry name" value="Pyr_redox_2"/>
    <property type="match status" value="1"/>
</dbReference>
<dbReference type="PRINTS" id="PR00419">
    <property type="entry name" value="ADXRDTASE"/>
</dbReference>
<dbReference type="SUPFAM" id="SSF51971">
    <property type="entry name" value="Nucleotide-binding domain"/>
    <property type="match status" value="2"/>
</dbReference>
<dbReference type="InterPro" id="IPR036188">
    <property type="entry name" value="FAD/NAD-bd_sf"/>
</dbReference>
<dbReference type="EMBL" id="NAFL01000276">
    <property type="protein sequence ID" value="OSJ26603.1"/>
    <property type="molecule type" value="Genomic_DNA"/>
</dbReference>
<evidence type="ECO:0000256" key="7">
    <source>
        <dbReference type="PIRSR" id="PIRSR000362-1"/>
    </source>
</evidence>
<keyword evidence="4 7" id="KW-0274">FAD</keyword>
<dbReference type="PANTHER" id="PTHR48467">
    <property type="entry name" value="GLUTAMATE SYNTHASE 1 [NADH], CHLOROPLASTIC-LIKE"/>
    <property type="match status" value="1"/>
</dbReference>
<evidence type="ECO:0000256" key="6">
    <source>
        <dbReference type="ARBA" id="ARBA00023002"/>
    </source>
</evidence>
<proteinExistence type="inferred from homology"/>
<evidence type="ECO:0000256" key="2">
    <source>
        <dbReference type="ARBA" id="ARBA00008312"/>
    </source>
</evidence>
<comment type="cofactor">
    <cofactor evidence="1 7">
        <name>FAD</name>
        <dbReference type="ChEBI" id="CHEBI:57692"/>
    </cofactor>
</comment>
<evidence type="ECO:0000256" key="1">
    <source>
        <dbReference type="ARBA" id="ARBA00001974"/>
    </source>
</evidence>
<evidence type="ECO:0000256" key="5">
    <source>
        <dbReference type="ARBA" id="ARBA00022857"/>
    </source>
</evidence>
<reference evidence="10 11" key="1">
    <citation type="submission" date="2017-03" db="EMBL/GenBank/DDBJ databases">
        <title>Whole genome sequences of fourteen strains of Bradyrhizobium canariense and one strain of Bradyrhizobium japonicum isolated from Lupinus (Papilionoideae: Genisteae) species in Algeria.</title>
        <authorList>
            <person name="Crovadore J."/>
            <person name="Chekireb D."/>
            <person name="Brachmann A."/>
            <person name="Chablais R."/>
            <person name="Cochard B."/>
            <person name="Lefort F."/>
        </authorList>
    </citation>
    <scope>NUCLEOTIDE SEQUENCE [LARGE SCALE GENOMIC DNA]</scope>
    <source>
        <strain evidence="10 11">UBMA197</strain>
    </source>
</reference>
<comment type="caution">
    <text evidence="10">The sequence shown here is derived from an EMBL/GenBank/DDBJ whole genome shotgun (WGS) entry which is preliminary data.</text>
</comment>
<feature type="binding site" evidence="7">
    <location>
        <begin position="386"/>
        <end position="388"/>
    </location>
    <ligand>
        <name>FAD</name>
        <dbReference type="ChEBI" id="CHEBI:57692"/>
    </ligand>
</feature>
<evidence type="ECO:0000259" key="9">
    <source>
        <dbReference type="Pfam" id="PF07992"/>
    </source>
</evidence>
<gene>
    <name evidence="10" type="ORF">BSZ19_35715</name>
</gene>
<feature type="binding site" evidence="8">
    <location>
        <begin position="168"/>
        <end position="171"/>
    </location>
    <ligand>
        <name>NADP(+)</name>
        <dbReference type="ChEBI" id="CHEBI:58349"/>
    </ligand>
</feature>
<dbReference type="Proteomes" id="UP000193335">
    <property type="component" value="Unassembled WGS sequence"/>
</dbReference>
<dbReference type="InterPro" id="IPR023753">
    <property type="entry name" value="FAD/NAD-binding_dom"/>
</dbReference>
<dbReference type="RefSeq" id="WP_085403798.1">
    <property type="nucleotide sequence ID" value="NZ_NAFL01000276.1"/>
</dbReference>
<protein>
    <recommendedName>
        <fullName evidence="9">FAD/NAD(P)-binding domain-containing protein</fullName>
    </recommendedName>
</protein>
<feature type="binding site" evidence="7">
    <location>
        <position position="32"/>
    </location>
    <ligand>
        <name>FAD</name>
        <dbReference type="ChEBI" id="CHEBI:57692"/>
    </ligand>
</feature>
<evidence type="ECO:0000256" key="3">
    <source>
        <dbReference type="ARBA" id="ARBA00022630"/>
    </source>
</evidence>
<dbReference type="Gene3D" id="3.40.50.720">
    <property type="entry name" value="NAD(P)-binding Rossmann-like Domain"/>
    <property type="match status" value="1"/>
</dbReference>
<feature type="binding site" evidence="7">
    <location>
        <position position="61"/>
    </location>
    <ligand>
        <name>FAD</name>
        <dbReference type="ChEBI" id="CHEBI:57692"/>
    </ligand>
</feature>
<evidence type="ECO:0000313" key="11">
    <source>
        <dbReference type="Proteomes" id="UP000193335"/>
    </source>
</evidence>
<dbReference type="Gene3D" id="3.50.50.60">
    <property type="entry name" value="FAD/NAD(P)-binding domain"/>
    <property type="match status" value="1"/>
</dbReference>
<feature type="domain" description="FAD/NAD(P)-binding" evidence="9">
    <location>
        <begin position="23"/>
        <end position="185"/>
    </location>
</feature>
<evidence type="ECO:0000256" key="4">
    <source>
        <dbReference type="ARBA" id="ARBA00022827"/>
    </source>
</evidence>
<dbReference type="AlphaFoldDB" id="A0A1Y2JH28"/>
<feature type="binding site" evidence="8">
    <location>
        <position position="224"/>
    </location>
    <ligand>
        <name>NADP(+)</name>
        <dbReference type="ChEBI" id="CHEBI:58349"/>
    </ligand>
</feature>
<keyword evidence="5 8" id="KW-0521">NADP</keyword>
<comment type="similarity">
    <text evidence="2">Belongs to the ferredoxin--NADP reductase type 1 family.</text>
</comment>
<accession>A0A1Y2JH28</accession>
<dbReference type="PIRSF" id="PIRSF000362">
    <property type="entry name" value="FNR"/>
    <property type="match status" value="1"/>
</dbReference>
<dbReference type="InterPro" id="IPR021163">
    <property type="entry name" value="Ferredox_Rdtase_adrenod"/>
</dbReference>
<feature type="binding site" evidence="8">
    <location>
        <begin position="212"/>
        <end position="213"/>
    </location>
    <ligand>
        <name>NADP(+)</name>
        <dbReference type="ChEBI" id="CHEBI:58349"/>
    </ligand>
</feature>
<feature type="binding site" evidence="7">
    <location>
        <position position="379"/>
    </location>
    <ligand>
        <name>FAD</name>
        <dbReference type="ChEBI" id="CHEBI:57692"/>
    </ligand>
</feature>
<dbReference type="GO" id="GO:0016491">
    <property type="term" value="F:oxidoreductase activity"/>
    <property type="evidence" value="ECO:0007669"/>
    <property type="project" value="UniProtKB-KW"/>
</dbReference>